<feature type="transmembrane region" description="Helical" evidence="7">
    <location>
        <begin position="137"/>
        <end position="159"/>
    </location>
</feature>
<dbReference type="CDD" id="cd17321">
    <property type="entry name" value="MFS_MMR_MDR_like"/>
    <property type="match status" value="1"/>
</dbReference>
<feature type="transmembrane region" description="Helical" evidence="7">
    <location>
        <begin position="14"/>
        <end position="39"/>
    </location>
</feature>
<accession>A0A3G3IGC1</accession>
<keyword evidence="5 7" id="KW-1133">Transmembrane helix</keyword>
<comment type="subcellular location">
    <subcellularLocation>
        <location evidence="1">Cell membrane</location>
        <topology evidence="1">Multi-pass membrane protein</topology>
    </subcellularLocation>
</comment>
<dbReference type="Gene3D" id="1.20.1250.20">
    <property type="entry name" value="MFS general substrate transporter like domains"/>
    <property type="match status" value="1"/>
</dbReference>
<keyword evidence="2" id="KW-0813">Transport</keyword>
<dbReference type="Proteomes" id="UP000273278">
    <property type="component" value="Chromosome"/>
</dbReference>
<evidence type="ECO:0000313" key="10">
    <source>
        <dbReference type="Proteomes" id="UP000273278"/>
    </source>
</evidence>
<dbReference type="GO" id="GO:0005886">
    <property type="term" value="C:plasma membrane"/>
    <property type="evidence" value="ECO:0007669"/>
    <property type="project" value="UniProtKB-SubCell"/>
</dbReference>
<evidence type="ECO:0000313" key="9">
    <source>
        <dbReference type="EMBL" id="AYQ54811.1"/>
    </source>
</evidence>
<dbReference type="GeneID" id="41321440"/>
<dbReference type="SUPFAM" id="SSF103473">
    <property type="entry name" value="MFS general substrate transporter"/>
    <property type="match status" value="1"/>
</dbReference>
<evidence type="ECO:0000256" key="3">
    <source>
        <dbReference type="ARBA" id="ARBA00022475"/>
    </source>
</evidence>
<evidence type="ECO:0000256" key="1">
    <source>
        <dbReference type="ARBA" id="ARBA00004651"/>
    </source>
</evidence>
<dbReference type="EMBL" id="CP017686">
    <property type="protein sequence ID" value="AYQ54811.1"/>
    <property type="molecule type" value="Genomic_DNA"/>
</dbReference>
<dbReference type="PRINTS" id="PR01036">
    <property type="entry name" value="TCRTETB"/>
</dbReference>
<reference evidence="9 10" key="1">
    <citation type="submission" date="2016-10" db="EMBL/GenBank/DDBJ databases">
        <title>Complete genome of the TMA-utilizing, human hosted archaeon Methanomethylophilus alvus Gen. nov, sp. nov., strain Mx-05, derived from a pure culture.</title>
        <authorList>
            <person name="Brugere J.-F."/>
            <person name="Ben Hania W."/>
            <person name="Chaudhary P.P."/>
            <person name="Gaci N."/>
            <person name="Borrel G."/>
            <person name="Cao Van Tuat L."/>
            <person name="Fardeau M.-L."/>
            <person name="Harris H.M.B."/>
            <person name="O'Toole P.W."/>
            <person name="Ollivier B."/>
        </authorList>
    </citation>
    <scope>NUCLEOTIDE SEQUENCE [LARGE SCALE GENOMIC DNA]</scope>
    <source>
        <strain evidence="9 10">Mx-05</strain>
    </source>
</reference>
<evidence type="ECO:0000256" key="2">
    <source>
        <dbReference type="ARBA" id="ARBA00022448"/>
    </source>
</evidence>
<feature type="transmembrane region" description="Helical" evidence="7">
    <location>
        <begin position="81"/>
        <end position="103"/>
    </location>
</feature>
<dbReference type="Gene3D" id="1.20.1720.10">
    <property type="entry name" value="Multidrug resistance protein D"/>
    <property type="match status" value="1"/>
</dbReference>
<feature type="transmembrane region" description="Helical" evidence="7">
    <location>
        <begin position="51"/>
        <end position="69"/>
    </location>
</feature>
<feature type="transmembrane region" description="Helical" evidence="7">
    <location>
        <begin position="437"/>
        <end position="455"/>
    </location>
</feature>
<evidence type="ECO:0000256" key="6">
    <source>
        <dbReference type="ARBA" id="ARBA00023136"/>
    </source>
</evidence>
<keyword evidence="4 7" id="KW-0812">Transmembrane</keyword>
<evidence type="ECO:0000256" key="7">
    <source>
        <dbReference type="SAM" id="Phobius"/>
    </source>
</evidence>
<keyword evidence="3" id="KW-1003">Cell membrane</keyword>
<name>A0A3G3IGC1_9ARCH</name>
<evidence type="ECO:0000256" key="4">
    <source>
        <dbReference type="ARBA" id="ARBA00022692"/>
    </source>
</evidence>
<feature type="transmembrane region" description="Helical" evidence="7">
    <location>
        <begin position="225"/>
        <end position="244"/>
    </location>
</feature>
<protein>
    <submittedName>
        <fullName evidence="9">MFS transporter</fullName>
    </submittedName>
</protein>
<dbReference type="OMA" id="HKLHNNL"/>
<dbReference type="InterPro" id="IPR011701">
    <property type="entry name" value="MFS"/>
</dbReference>
<dbReference type="PANTHER" id="PTHR42718:SF46">
    <property type="entry name" value="BLR6921 PROTEIN"/>
    <property type="match status" value="1"/>
</dbReference>
<feature type="transmembrane region" description="Helical" evidence="7">
    <location>
        <begin position="265"/>
        <end position="286"/>
    </location>
</feature>
<organism evidence="9 10">
    <name type="scientific">Methanomethylophilus alvi</name>
    <dbReference type="NCBI Taxonomy" id="1291540"/>
    <lineage>
        <taxon>Archaea</taxon>
        <taxon>Methanobacteriati</taxon>
        <taxon>Thermoplasmatota</taxon>
        <taxon>Thermoplasmata</taxon>
        <taxon>Methanomassiliicoccales</taxon>
        <taxon>Methanomethylophilaceae</taxon>
        <taxon>Methanomethylophilus</taxon>
    </lineage>
</organism>
<dbReference type="PROSITE" id="PS50850">
    <property type="entry name" value="MFS"/>
    <property type="match status" value="1"/>
</dbReference>
<gene>
    <name evidence="9" type="ORF">BKD89_03195</name>
</gene>
<dbReference type="RefSeq" id="WP_015504538.1">
    <property type="nucleotide sequence ID" value="NZ_CP017686.1"/>
</dbReference>
<dbReference type="GO" id="GO:0022857">
    <property type="term" value="F:transmembrane transporter activity"/>
    <property type="evidence" value="ECO:0007669"/>
    <property type="project" value="InterPro"/>
</dbReference>
<dbReference type="InterPro" id="IPR036259">
    <property type="entry name" value="MFS_trans_sf"/>
</dbReference>
<feature type="transmembrane region" description="Helical" evidence="7">
    <location>
        <begin position="165"/>
        <end position="187"/>
    </location>
</feature>
<feature type="transmembrane region" description="Helical" evidence="7">
    <location>
        <begin position="353"/>
        <end position="372"/>
    </location>
</feature>
<feature type="transmembrane region" description="Helical" evidence="7">
    <location>
        <begin position="298"/>
        <end position="316"/>
    </location>
</feature>
<dbReference type="Pfam" id="PF07690">
    <property type="entry name" value="MFS_1"/>
    <property type="match status" value="2"/>
</dbReference>
<sequence>MGDSAYTDSDRKHLLACTVSGAFITPLMSTMMNLALMFIGDEFSVGSHDLGYVNTMFLLGSVIAMVPSARLASIYGMRKVFLLGLVITGVTSFLAMLSPGFAFFVAMRFAIGFGSAMIGVTSIAMLTYVFPRERRGWAIGINTTSVYIGLSLGPTIGGLVSDAVGWRACFVIVLALVIVSLFFVSNFRKEVTPTPEEAMDWKGSVLWSVSVFVLMFGVINITSGLAAGMVVAGLGLFLVTVWYLRRCGSPVLNLRLFGIRMFSRSSVAAFMNYGASYSVAFFMSLYLQSIGALTASQAGALMLVQPAVQVLLTARMGALSDRMGDKRILPTLGMLIVSFGVAMFLFLGTEFSLPYVVLMMLIIGVGMGIFSSPNTSVIMSSVPGKYRGEASGVVSVVRQTGMMVSMSIAMASIAVIMGSTDNLGPSTYGDFVDTIRLAFSICLGMCVVGILCSWFRGSTDEECLKSI</sequence>
<feature type="transmembrane region" description="Helical" evidence="7">
    <location>
        <begin position="328"/>
        <end position="347"/>
    </location>
</feature>
<evidence type="ECO:0000256" key="5">
    <source>
        <dbReference type="ARBA" id="ARBA00022989"/>
    </source>
</evidence>
<dbReference type="InterPro" id="IPR020846">
    <property type="entry name" value="MFS_dom"/>
</dbReference>
<proteinExistence type="predicted"/>
<keyword evidence="6 7" id="KW-0472">Membrane</keyword>
<feature type="transmembrane region" description="Helical" evidence="7">
    <location>
        <begin position="393"/>
        <end position="417"/>
    </location>
</feature>
<feature type="transmembrane region" description="Helical" evidence="7">
    <location>
        <begin position="199"/>
        <end position="219"/>
    </location>
</feature>
<feature type="transmembrane region" description="Helical" evidence="7">
    <location>
        <begin position="109"/>
        <end position="130"/>
    </location>
</feature>
<evidence type="ECO:0000259" key="8">
    <source>
        <dbReference type="PROSITE" id="PS50850"/>
    </source>
</evidence>
<dbReference type="PANTHER" id="PTHR42718">
    <property type="entry name" value="MAJOR FACILITATOR SUPERFAMILY MULTIDRUG TRANSPORTER MFSC"/>
    <property type="match status" value="1"/>
</dbReference>
<dbReference type="AlphaFoldDB" id="A0A3G3IGC1"/>
<feature type="domain" description="Major facilitator superfamily (MFS) profile" evidence="8">
    <location>
        <begin position="14"/>
        <end position="461"/>
    </location>
</feature>